<dbReference type="SUPFAM" id="SSF49899">
    <property type="entry name" value="Concanavalin A-like lectins/glucanases"/>
    <property type="match status" value="1"/>
</dbReference>
<evidence type="ECO:0000313" key="3">
    <source>
        <dbReference type="Proteomes" id="UP000464293"/>
    </source>
</evidence>
<dbReference type="Proteomes" id="UP000464293">
    <property type="component" value="Segment"/>
</dbReference>
<protein>
    <submittedName>
        <fullName evidence="2">Tail fiber protein</fullName>
    </submittedName>
</protein>
<feature type="compositionally biased region" description="Basic and acidic residues" evidence="1">
    <location>
        <begin position="225"/>
        <end position="235"/>
    </location>
</feature>
<evidence type="ECO:0000313" key="2">
    <source>
        <dbReference type="EMBL" id="QHR66358.1"/>
    </source>
</evidence>
<feature type="compositionally biased region" description="Polar residues" evidence="1">
    <location>
        <begin position="168"/>
        <end position="188"/>
    </location>
</feature>
<evidence type="ECO:0000256" key="1">
    <source>
        <dbReference type="SAM" id="MobiDB-lite"/>
    </source>
</evidence>
<feature type="region of interest" description="Disordered" evidence="1">
    <location>
        <begin position="163"/>
        <end position="237"/>
    </location>
</feature>
<feature type="compositionally biased region" description="Low complexity" evidence="1">
    <location>
        <begin position="200"/>
        <end position="224"/>
    </location>
</feature>
<dbReference type="EMBL" id="MN850575">
    <property type="protein sequence ID" value="QHR66358.1"/>
    <property type="molecule type" value="Genomic_DNA"/>
</dbReference>
<dbReference type="Gene3D" id="2.60.120.200">
    <property type="match status" value="1"/>
</dbReference>
<accession>A0A6B9WR65</accession>
<proteinExistence type="predicted"/>
<keyword evidence="3" id="KW-1185">Reference proteome</keyword>
<organism evidence="2 3">
    <name type="scientific">Escherichia phage rolling</name>
    <dbReference type="NCBI Taxonomy" id="2696442"/>
    <lineage>
        <taxon>Viruses</taxon>
        <taxon>Duplodnaviria</taxon>
        <taxon>Heunggongvirae</taxon>
        <taxon>Uroviricota</taxon>
        <taxon>Caudoviricetes</taxon>
        <taxon>Dhillonvirus</taxon>
        <taxon>Dhillonvirus rolling</taxon>
    </lineage>
</organism>
<reference evidence="3" key="1">
    <citation type="submission" date="2019-12" db="EMBL/GenBank/DDBJ databases">
        <authorList>
            <person name="Olsen N.S."/>
            <person name="Junco L.M.F."/>
            <person name="Kot W."/>
            <person name="Hansen L.H."/>
        </authorList>
    </citation>
    <scope>NUCLEOTIDE SEQUENCE [LARGE SCALE GENOMIC DNA]</scope>
</reference>
<sequence>MAAGTLSVTNNSKAVVGVGTTFTAFKAGDFLTLVVGQVPYTVAIASVESDTALTLVLPFDGPTATGLAWDGVARDTMSLATMGVTVQAQKAFRLMIADENNWRAIFGDAEEITVTLPNGQVMQGMSWGYLSSLLKDVDPVELQNIANQAVSAKNQAVTAKNDAVSAKNDAQTAKTAAETARTQAQSAKTAAESARDDAQTAKTAAETARTQAQTAKTAAETAKGAAEDARDEAKQYAEQAGAPYKQVLQPLPDVWIPFNDSLDMLAGFAPGYKTVTVADDEVTMPSDKVVSLKRASTATYINKSGEFKIAEIDEPRFEKYGLLIEGQRTNHIINGGAPAGWGHSTSVGVVTGTDAFGFLYGKFGIGQGDVGSTTALNLASVTSANSLDTSGVDKYVTASCRFRSDKDVRLRVRFAEGADQGSMAFSGDAYIKLSDLSVSKTGVAADRITVEVEKDEATGWNRAVVMLQATTALVNAQIQISPVSSYAAGDYIELATPQVELGIGASSYIISGTSPTTRASDMVTVPANRNLYNLPFTVLVEVHKNWSKAPNAAQRVFDTGGHQSGAAIILGFGSGAIDGYPYCDIGGANRRLNENAGLKHMVMGMRVKENQDTCAVSNGILSTESKTTWTYLKGSATLRIGGQTTTGDRHLFGHVRNFRIWHNALTDLQMGELV</sequence>
<name>A0A6B9WR65_9CAUD</name>
<dbReference type="InterPro" id="IPR013320">
    <property type="entry name" value="ConA-like_dom_sf"/>
</dbReference>
<gene>
    <name evidence="2" type="ORF">rolling_59</name>
</gene>